<dbReference type="SUPFAM" id="SSF63867">
    <property type="entry name" value="MoeA C-terminal domain-like"/>
    <property type="match status" value="1"/>
</dbReference>
<evidence type="ECO:0000256" key="10">
    <source>
        <dbReference type="ARBA" id="ARBA00047317"/>
    </source>
</evidence>
<evidence type="ECO:0000313" key="14">
    <source>
        <dbReference type="Proteomes" id="UP000297385"/>
    </source>
</evidence>
<dbReference type="EMBL" id="SNVI01000001">
    <property type="protein sequence ID" value="TFE47158.1"/>
    <property type="molecule type" value="Genomic_DNA"/>
</dbReference>
<dbReference type="Pfam" id="PF03453">
    <property type="entry name" value="MoeA_N"/>
    <property type="match status" value="1"/>
</dbReference>
<dbReference type="Pfam" id="PF03454">
    <property type="entry name" value="MoeA_C"/>
    <property type="match status" value="1"/>
</dbReference>
<comment type="cofactor">
    <cofactor evidence="1 11">
        <name>Mg(2+)</name>
        <dbReference type="ChEBI" id="CHEBI:18420"/>
    </cofactor>
</comment>
<dbReference type="PANTHER" id="PTHR10192:SF5">
    <property type="entry name" value="GEPHYRIN"/>
    <property type="match status" value="1"/>
</dbReference>
<evidence type="ECO:0000259" key="12">
    <source>
        <dbReference type="SMART" id="SM00852"/>
    </source>
</evidence>
<evidence type="ECO:0000256" key="2">
    <source>
        <dbReference type="ARBA" id="ARBA00002901"/>
    </source>
</evidence>
<dbReference type="Gene3D" id="3.40.980.10">
    <property type="entry name" value="MoaB/Mog-like domain"/>
    <property type="match status" value="1"/>
</dbReference>
<evidence type="ECO:0000256" key="9">
    <source>
        <dbReference type="ARBA" id="ARBA00023150"/>
    </source>
</evidence>
<accession>A0A4Y8NCX4</accession>
<feature type="domain" description="MoaB/Mog" evidence="12">
    <location>
        <begin position="176"/>
        <end position="333"/>
    </location>
</feature>
<keyword evidence="7 11" id="KW-0479">Metal-binding</keyword>
<dbReference type="NCBIfam" id="NF045515">
    <property type="entry name" value="Glp_gephyrin"/>
    <property type="match status" value="1"/>
</dbReference>
<dbReference type="InterPro" id="IPR036688">
    <property type="entry name" value="MoeA_C_domain_IV_sf"/>
</dbReference>
<dbReference type="GO" id="GO:0046872">
    <property type="term" value="F:metal ion binding"/>
    <property type="evidence" value="ECO:0007669"/>
    <property type="project" value="UniProtKB-UniRule"/>
</dbReference>
<dbReference type="GO" id="GO:0061599">
    <property type="term" value="F:molybdopterin molybdotransferase activity"/>
    <property type="evidence" value="ECO:0007669"/>
    <property type="project" value="UniProtKB-UniRule"/>
</dbReference>
<dbReference type="GeneID" id="97305399"/>
<organism evidence="13 14">
    <name type="scientific">Paraburkholderia dipogonis</name>
    <dbReference type="NCBI Taxonomy" id="1211383"/>
    <lineage>
        <taxon>Bacteria</taxon>
        <taxon>Pseudomonadati</taxon>
        <taxon>Pseudomonadota</taxon>
        <taxon>Betaproteobacteria</taxon>
        <taxon>Burkholderiales</taxon>
        <taxon>Burkholderiaceae</taxon>
        <taxon>Paraburkholderia</taxon>
    </lineage>
</organism>
<dbReference type="UniPathway" id="UPA00344"/>
<dbReference type="InterPro" id="IPR001453">
    <property type="entry name" value="MoaB/Mog_dom"/>
</dbReference>
<dbReference type="InterPro" id="IPR005111">
    <property type="entry name" value="MoeA_C_domain_IV"/>
</dbReference>
<dbReference type="SUPFAM" id="SSF53218">
    <property type="entry name" value="Molybdenum cofactor biosynthesis proteins"/>
    <property type="match status" value="1"/>
</dbReference>
<reference evidence="13 14" key="1">
    <citation type="submission" date="2019-03" db="EMBL/GenBank/DDBJ databases">
        <title>Complete Genome Sequence of Paraburkholderia dipogonis ICMP 19430T, a Nitrogen-fixing Symbiont of the South African Invasive Legume Dipogon lignosus in New Zealand.</title>
        <authorList>
            <person name="De Meyer S.E."/>
        </authorList>
    </citation>
    <scope>NUCLEOTIDE SEQUENCE [LARGE SCALE GENOMIC DNA]</scope>
    <source>
        <strain evidence="13 14">ICMP 19430</strain>
    </source>
</reference>
<evidence type="ECO:0000256" key="11">
    <source>
        <dbReference type="RuleBase" id="RU365090"/>
    </source>
</evidence>
<evidence type="ECO:0000256" key="1">
    <source>
        <dbReference type="ARBA" id="ARBA00001946"/>
    </source>
</evidence>
<dbReference type="Gene3D" id="2.40.340.10">
    <property type="entry name" value="MoeA, C-terminal, domain IV"/>
    <property type="match status" value="1"/>
</dbReference>
<evidence type="ECO:0000256" key="6">
    <source>
        <dbReference type="ARBA" id="ARBA00022679"/>
    </source>
</evidence>
<dbReference type="SMART" id="SM00852">
    <property type="entry name" value="MoCF_biosynth"/>
    <property type="match status" value="1"/>
</dbReference>
<dbReference type="RefSeq" id="WP_134458870.1">
    <property type="nucleotide sequence ID" value="NZ_JBHMFL010000045.1"/>
</dbReference>
<dbReference type="EC" id="2.10.1.1" evidence="11"/>
<gene>
    <name evidence="13" type="ORF">E2553_04610</name>
</gene>
<comment type="pathway">
    <text evidence="3 11">Cofactor biosynthesis; molybdopterin biosynthesis.</text>
</comment>
<dbReference type="InterPro" id="IPR038987">
    <property type="entry name" value="MoeA-like"/>
</dbReference>
<name>A0A4Y8NCX4_9BURK</name>
<protein>
    <recommendedName>
        <fullName evidence="11">Molybdopterin molybdenumtransferase</fullName>
        <ecNumber evidence="11">2.10.1.1</ecNumber>
    </recommendedName>
</protein>
<keyword evidence="8 11" id="KW-0460">Magnesium</keyword>
<dbReference type="CDD" id="cd00887">
    <property type="entry name" value="MoeA"/>
    <property type="match status" value="1"/>
</dbReference>
<sequence>MLATAEALATLLSAASPIAGTESIPTLEALNRVLAADVTSPLDVPPMNTSSMDGYAIRTADLTAQGNSRLPVSQRIPAGHAPEPLKPGTAARIFTGATVPPGADAIVMQEQAEAAGADVAILHSPQPGEWITAQGADIRSGSVILPAGTRLTPQALGLAASVGCAELVVRRSVKVAVFFTGDELTMPGEPLKPGAIYNSNRFTLRGLLEKLGCEVTDYGIVADKLDATRATLREAAEAHDLILTCGGVSVGEEDHVKPAVEAEGRLAMWQIAMKPGKPLAFGAVRRAAQRGNAAAEPSASASAPAETFFIGLPGNPVSSFATFLLFVRPFILSLAGVQAVAPRTLSLRADFTQSKADRRNEFLRARINPAGGLDLFPNQSSAVLTSTVWGDGLIDNPPNHAISAGETVRFIPFSELLN</sequence>
<keyword evidence="5 11" id="KW-0500">Molybdenum</keyword>
<evidence type="ECO:0000256" key="8">
    <source>
        <dbReference type="ARBA" id="ARBA00022842"/>
    </source>
</evidence>
<dbReference type="PROSITE" id="PS01079">
    <property type="entry name" value="MOCF_BIOSYNTHESIS_2"/>
    <property type="match status" value="1"/>
</dbReference>
<dbReference type="FunFam" id="3.40.980.10:FF:000004">
    <property type="entry name" value="Molybdopterin molybdenumtransferase"/>
    <property type="match status" value="1"/>
</dbReference>
<comment type="catalytic activity">
    <reaction evidence="10">
        <text>adenylyl-molybdopterin + molybdate = Mo-molybdopterin + AMP + H(+)</text>
        <dbReference type="Rhea" id="RHEA:35047"/>
        <dbReference type="ChEBI" id="CHEBI:15378"/>
        <dbReference type="ChEBI" id="CHEBI:36264"/>
        <dbReference type="ChEBI" id="CHEBI:62727"/>
        <dbReference type="ChEBI" id="CHEBI:71302"/>
        <dbReference type="ChEBI" id="CHEBI:456215"/>
        <dbReference type="EC" id="2.10.1.1"/>
    </reaction>
</comment>
<dbReference type="InterPro" id="IPR005110">
    <property type="entry name" value="MoeA_linker/N"/>
</dbReference>
<comment type="caution">
    <text evidence="13">The sequence shown here is derived from an EMBL/GenBank/DDBJ whole genome shotgun (WGS) entry which is preliminary data.</text>
</comment>
<keyword evidence="6 11" id="KW-0808">Transferase</keyword>
<dbReference type="Pfam" id="PF00994">
    <property type="entry name" value="MoCF_biosynth"/>
    <property type="match status" value="1"/>
</dbReference>
<keyword evidence="9 11" id="KW-0501">Molybdenum cofactor biosynthesis</keyword>
<dbReference type="InterPro" id="IPR008284">
    <property type="entry name" value="MoCF_biosynth_CS"/>
</dbReference>
<dbReference type="InterPro" id="IPR036425">
    <property type="entry name" value="MoaB/Mog-like_dom_sf"/>
</dbReference>
<dbReference type="SUPFAM" id="SSF63882">
    <property type="entry name" value="MoeA N-terminal region -like"/>
    <property type="match status" value="1"/>
</dbReference>
<dbReference type="InterPro" id="IPR036135">
    <property type="entry name" value="MoeA_linker/N_sf"/>
</dbReference>
<evidence type="ECO:0000256" key="3">
    <source>
        <dbReference type="ARBA" id="ARBA00005046"/>
    </source>
</evidence>
<dbReference type="Gene3D" id="3.90.105.10">
    <property type="entry name" value="Molybdopterin biosynthesis moea protein, domain 2"/>
    <property type="match status" value="1"/>
</dbReference>
<evidence type="ECO:0000256" key="5">
    <source>
        <dbReference type="ARBA" id="ARBA00022505"/>
    </source>
</evidence>
<dbReference type="AlphaFoldDB" id="A0A4Y8NCX4"/>
<comment type="similarity">
    <text evidence="4 11">Belongs to the MoeA family.</text>
</comment>
<dbReference type="PANTHER" id="PTHR10192">
    <property type="entry name" value="MOLYBDOPTERIN BIOSYNTHESIS PROTEIN"/>
    <property type="match status" value="1"/>
</dbReference>
<evidence type="ECO:0000256" key="7">
    <source>
        <dbReference type="ARBA" id="ARBA00022723"/>
    </source>
</evidence>
<proteinExistence type="inferred from homology"/>
<dbReference type="GO" id="GO:0006777">
    <property type="term" value="P:Mo-molybdopterin cofactor biosynthetic process"/>
    <property type="evidence" value="ECO:0007669"/>
    <property type="project" value="UniProtKB-UniRule"/>
</dbReference>
<dbReference type="GO" id="GO:0005829">
    <property type="term" value="C:cytosol"/>
    <property type="evidence" value="ECO:0007669"/>
    <property type="project" value="TreeGrafter"/>
</dbReference>
<comment type="function">
    <text evidence="2 11">Catalyzes the insertion of molybdate into adenylated molybdopterin with the concomitant release of AMP.</text>
</comment>
<evidence type="ECO:0000313" key="13">
    <source>
        <dbReference type="EMBL" id="TFE47158.1"/>
    </source>
</evidence>
<evidence type="ECO:0000256" key="4">
    <source>
        <dbReference type="ARBA" id="ARBA00010763"/>
    </source>
</evidence>
<dbReference type="Gene3D" id="2.170.190.11">
    <property type="entry name" value="Molybdopterin biosynthesis moea protein, domain 3"/>
    <property type="match status" value="1"/>
</dbReference>
<dbReference type="Proteomes" id="UP000297385">
    <property type="component" value="Unassembled WGS sequence"/>
</dbReference>